<dbReference type="SMART" id="SM00406">
    <property type="entry name" value="IGv"/>
    <property type="match status" value="1"/>
</dbReference>
<accession>A0A8C2ZDL4</accession>
<dbReference type="InterPro" id="IPR013783">
    <property type="entry name" value="Ig-like_fold"/>
</dbReference>
<comment type="subcellular location">
    <subcellularLocation>
        <location evidence="1">Cell membrane</location>
    </subcellularLocation>
</comment>
<evidence type="ECO:0000256" key="6">
    <source>
        <dbReference type="ARBA" id="ARBA00023157"/>
    </source>
</evidence>
<proteinExistence type="predicted"/>
<dbReference type="InterPro" id="IPR013106">
    <property type="entry name" value="Ig_V-set"/>
</dbReference>
<evidence type="ECO:0000313" key="11">
    <source>
        <dbReference type="Ensembl" id="ENSCLMP00005025800.1"/>
    </source>
</evidence>
<dbReference type="Pfam" id="PF07686">
    <property type="entry name" value="V-set"/>
    <property type="match status" value="1"/>
</dbReference>
<dbReference type="PANTHER" id="PTHR19433:SF127">
    <property type="entry name" value="NITR9"/>
    <property type="match status" value="1"/>
</dbReference>
<evidence type="ECO:0000256" key="5">
    <source>
        <dbReference type="ARBA" id="ARBA00023136"/>
    </source>
</evidence>
<keyword evidence="2" id="KW-1003">Cell membrane</keyword>
<dbReference type="GeneTree" id="ENSGT00940000162676"/>
<dbReference type="GO" id="GO:0005886">
    <property type="term" value="C:plasma membrane"/>
    <property type="evidence" value="ECO:0007669"/>
    <property type="project" value="UniProtKB-SubCell"/>
</dbReference>
<reference evidence="11" key="2">
    <citation type="submission" date="2025-09" db="UniProtKB">
        <authorList>
            <consortium name="Ensembl"/>
        </authorList>
    </citation>
    <scope>IDENTIFICATION</scope>
</reference>
<feature type="transmembrane region" description="Helical" evidence="8">
    <location>
        <begin position="140"/>
        <end position="164"/>
    </location>
</feature>
<dbReference type="GO" id="GO:0009617">
    <property type="term" value="P:response to bacterium"/>
    <property type="evidence" value="ECO:0007669"/>
    <property type="project" value="TreeGrafter"/>
</dbReference>
<protein>
    <recommendedName>
        <fullName evidence="10">Ig-like domain-containing protein</fullName>
    </recommendedName>
</protein>
<keyword evidence="12" id="KW-1185">Reference proteome</keyword>
<sequence>TMTSPRISSFVTWLFLSHATDLKLSSTVRHERGFVSANVGDNITLPCYTIDDPAWLYWYKQILGQKPTLISSVYVYETKATFYQEFKNNPRFTLDTGNGQNHLTVFDVDISDSATYYCASSTLLVLTFAEGIVVSEDPLFLVYFLSGALLFAAILVVLLGFSVYKVNKKNSCQYSESHGRLSAPPTANTEGYENADSPHYAAFSINPPNETRRQRNNTNVECVYSGVKQ</sequence>
<keyword evidence="7" id="KW-0325">Glycoprotein</keyword>
<feature type="signal peptide" evidence="9">
    <location>
        <begin position="1"/>
        <end position="19"/>
    </location>
</feature>
<dbReference type="GO" id="GO:0002376">
    <property type="term" value="P:immune system process"/>
    <property type="evidence" value="ECO:0007669"/>
    <property type="project" value="UniProtKB-KW"/>
</dbReference>
<keyword evidence="5 8" id="KW-0472">Membrane</keyword>
<evidence type="ECO:0000256" key="4">
    <source>
        <dbReference type="ARBA" id="ARBA00022859"/>
    </source>
</evidence>
<keyword evidence="6" id="KW-1015">Disulfide bond</keyword>
<dbReference type="Gene3D" id="2.60.40.10">
    <property type="entry name" value="Immunoglobulins"/>
    <property type="match status" value="1"/>
</dbReference>
<evidence type="ECO:0000259" key="10">
    <source>
        <dbReference type="PROSITE" id="PS50835"/>
    </source>
</evidence>
<dbReference type="InterPro" id="IPR052051">
    <property type="entry name" value="TCR_complex_component"/>
</dbReference>
<evidence type="ECO:0000256" key="8">
    <source>
        <dbReference type="SAM" id="Phobius"/>
    </source>
</evidence>
<dbReference type="InterPro" id="IPR036179">
    <property type="entry name" value="Ig-like_dom_sf"/>
</dbReference>
<dbReference type="SUPFAM" id="SSF48726">
    <property type="entry name" value="Immunoglobulin"/>
    <property type="match status" value="1"/>
</dbReference>
<dbReference type="Ensembl" id="ENSCLMT00005026951.1">
    <property type="protein sequence ID" value="ENSCLMP00005025800.1"/>
    <property type="gene ID" value="ENSCLMG00005012505.1"/>
</dbReference>
<evidence type="ECO:0000313" key="12">
    <source>
        <dbReference type="Proteomes" id="UP000694565"/>
    </source>
</evidence>
<keyword evidence="8" id="KW-0812">Transmembrane</keyword>
<evidence type="ECO:0000256" key="3">
    <source>
        <dbReference type="ARBA" id="ARBA00022729"/>
    </source>
</evidence>
<evidence type="ECO:0000256" key="9">
    <source>
        <dbReference type="SAM" id="SignalP"/>
    </source>
</evidence>
<dbReference type="InterPro" id="IPR007110">
    <property type="entry name" value="Ig-like_dom"/>
</dbReference>
<dbReference type="AlphaFoldDB" id="A0A8C2ZDL4"/>
<dbReference type="InterPro" id="IPR003599">
    <property type="entry name" value="Ig_sub"/>
</dbReference>
<keyword evidence="4" id="KW-0391">Immunity</keyword>
<keyword evidence="3 9" id="KW-0732">Signal</keyword>
<feature type="domain" description="Ig-like" evidence="10">
    <location>
        <begin position="5"/>
        <end position="118"/>
    </location>
</feature>
<reference evidence="11" key="1">
    <citation type="submission" date="2025-08" db="UniProtKB">
        <authorList>
            <consortium name="Ensembl"/>
        </authorList>
    </citation>
    <scope>IDENTIFICATION</scope>
</reference>
<evidence type="ECO:0000256" key="7">
    <source>
        <dbReference type="ARBA" id="ARBA00023180"/>
    </source>
</evidence>
<evidence type="ECO:0000256" key="2">
    <source>
        <dbReference type="ARBA" id="ARBA00022475"/>
    </source>
</evidence>
<dbReference type="SMART" id="SM00409">
    <property type="entry name" value="IG"/>
    <property type="match status" value="1"/>
</dbReference>
<dbReference type="PROSITE" id="PS50835">
    <property type="entry name" value="IG_LIKE"/>
    <property type="match status" value="1"/>
</dbReference>
<evidence type="ECO:0000256" key="1">
    <source>
        <dbReference type="ARBA" id="ARBA00004236"/>
    </source>
</evidence>
<gene>
    <name evidence="11" type="primary">LOC117748044</name>
</gene>
<organism evidence="11 12">
    <name type="scientific">Cyclopterus lumpus</name>
    <name type="common">Lumpsucker</name>
    <dbReference type="NCBI Taxonomy" id="8103"/>
    <lineage>
        <taxon>Eukaryota</taxon>
        <taxon>Metazoa</taxon>
        <taxon>Chordata</taxon>
        <taxon>Craniata</taxon>
        <taxon>Vertebrata</taxon>
        <taxon>Euteleostomi</taxon>
        <taxon>Actinopterygii</taxon>
        <taxon>Neopterygii</taxon>
        <taxon>Teleostei</taxon>
        <taxon>Neoteleostei</taxon>
        <taxon>Acanthomorphata</taxon>
        <taxon>Eupercaria</taxon>
        <taxon>Perciformes</taxon>
        <taxon>Cottioidei</taxon>
        <taxon>Cottales</taxon>
        <taxon>Cyclopteridae</taxon>
        <taxon>Cyclopterus</taxon>
    </lineage>
</organism>
<name>A0A8C2ZDL4_CYCLU</name>
<dbReference type="PANTHER" id="PTHR19433">
    <property type="entry name" value="T-CELL RECEPTOR ALPHA CHAIN V REGION-RELATED"/>
    <property type="match status" value="1"/>
</dbReference>
<keyword evidence="8" id="KW-1133">Transmembrane helix</keyword>
<dbReference type="Proteomes" id="UP000694565">
    <property type="component" value="Unplaced"/>
</dbReference>
<feature type="chain" id="PRO_5034521905" description="Ig-like domain-containing protein" evidence="9">
    <location>
        <begin position="20"/>
        <end position="229"/>
    </location>
</feature>